<dbReference type="AlphaFoldDB" id="A0A151MKA7"/>
<accession>A0A151MKA7</accession>
<gene>
    <name evidence="2" type="ORF">Y1Q_0023810</name>
</gene>
<comment type="caution">
    <text evidence="2">The sequence shown here is derived from an EMBL/GenBank/DDBJ whole genome shotgun (WGS) entry which is preliminary data.</text>
</comment>
<sequence>MPTHNPSGPAREQKADERGNREQKGQKSGTWSRGTGGWSLNAWHVPPVSKVSLECVTVCLVGQLDCAHWHDTVGPYWTSEAEWLSCHLKQEGV</sequence>
<reference evidence="2 3" key="1">
    <citation type="journal article" date="2012" name="Genome Biol.">
        <title>Sequencing three crocodilian genomes to illuminate the evolution of archosaurs and amniotes.</title>
        <authorList>
            <person name="St John J.A."/>
            <person name="Braun E.L."/>
            <person name="Isberg S.R."/>
            <person name="Miles L.G."/>
            <person name="Chong A.Y."/>
            <person name="Gongora J."/>
            <person name="Dalzell P."/>
            <person name="Moran C."/>
            <person name="Bed'hom B."/>
            <person name="Abzhanov A."/>
            <person name="Burgess S.C."/>
            <person name="Cooksey A.M."/>
            <person name="Castoe T.A."/>
            <person name="Crawford N.G."/>
            <person name="Densmore L.D."/>
            <person name="Drew J.C."/>
            <person name="Edwards S.V."/>
            <person name="Faircloth B.C."/>
            <person name="Fujita M.K."/>
            <person name="Greenwold M.J."/>
            <person name="Hoffmann F.G."/>
            <person name="Howard J.M."/>
            <person name="Iguchi T."/>
            <person name="Janes D.E."/>
            <person name="Khan S.Y."/>
            <person name="Kohno S."/>
            <person name="de Koning A.J."/>
            <person name="Lance S.L."/>
            <person name="McCarthy F.M."/>
            <person name="McCormack J.E."/>
            <person name="Merchant M.E."/>
            <person name="Peterson D.G."/>
            <person name="Pollock D.D."/>
            <person name="Pourmand N."/>
            <person name="Raney B.J."/>
            <person name="Roessler K.A."/>
            <person name="Sanford J.R."/>
            <person name="Sawyer R.H."/>
            <person name="Schmidt C.J."/>
            <person name="Triplett E.W."/>
            <person name="Tuberville T.D."/>
            <person name="Venegas-Anaya M."/>
            <person name="Howard J.T."/>
            <person name="Jarvis E.D."/>
            <person name="Guillette L.J.Jr."/>
            <person name="Glenn T.C."/>
            <person name="Green R.E."/>
            <person name="Ray D.A."/>
        </authorList>
    </citation>
    <scope>NUCLEOTIDE SEQUENCE [LARGE SCALE GENOMIC DNA]</scope>
    <source>
        <strain evidence="2">KSC_2009_1</strain>
    </source>
</reference>
<protein>
    <submittedName>
        <fullName evidence="2">Uncharacterized protein</fullName>
    </submittedName>
</protein>
<evidence type="ECO:0000313" key="2">
    <source>
        <dbReference type="EMBL" id="KYO24956.1"/>
    </source>
</evidence>
<organism evidence="2 3">
    <name type="scientific">Alligator mississippiensis</name>
    <name type="common">American alligator</name>
    <dbReference type="NCBI Taxonomy" id="8496"/>
    <lineage>
        <taxon>Eukaryota</taxon>
        <taxon>Metazoa</taxon>
        <taxon>Chordata</taxon>
        <taxon>Craniata</taxon>
        <taxon>Vertebrata</taxon>
        <taxon>Euteleostomi</taxon>
        <taxon>Archelosauria</taxon>
        <taxon>Archosauria</taxon>
        <taxon>Crocodylia</taxon>
        <taxon>Alligatoridae</taxon>
        <taxon>Alligatorinae</taxon>
        <taxon>Alligator</taxon>
    </lineage>
</organism>
<dbReference type="Proteomes" id="UP000050525">
    <property type="component" value="Unassembled WGS sequence"/>
</dbReference>
<feature type="region of interest" description="Disordered" evidence="1">
    <location>
        <begin position="1"/>
        <end position="40"/>
    </location>
</feature>
<name>A0A151MKA7_ALLMI</name>
<feature type="compositionally biased region" description="Basic and acidic residues" evidence="1">
    <location>
        <begin position="11"/>
        <end position="25"/>
    </location>
</feature>
<dbReference type="EMBL" id="AKHW03005996">
    <property type="protein sequence ID" value="KYO24956.1"/>
    <property type="molecule type" value="Genomic_DNA"/>
</dbReference>
<evidence type="ECO:0000313" key="3">
    <source>
        <dbReference type="Proteomes" id="UP000050525"/>
    </source>
</evidence>
<keyword evidence="3" id="KW-1185">Reference proteome</keyword>
<proteinExistence type="predicted"/>
<evidence type="ECO:0000256" key="1">
    <source>
        <dbReference type="SAM" id="MobiDB-lite"/>
    </source>
</evidence>